<keyword evidence="2" id="KW-0969">Cilium</keyword>
<feature type="compositionally biased region" description="Polar residues" evidence="1">
    <location>
        <begin position="21"/>
        <end position="38"/>
    </location>
</feature>
<keyword evidence="2" id="KW-0282">Flagellum</keyword>
<sequence length="148" mass="16801">MDIASYTSNIQPFATSNGTELANNKQQSVDSKSPSSTDLHADNVVKHGEEARTMELSQEKTSELIKKIAKERHDLNEQERQKMVDKLDEFVSNLTKDLSFRVDEESGRSIVTVYSNNGDIIRQIPDKELLDVLLRLERHSSGLIEERV</sequence>
<proteinExistence type="predicted"/>
<dbReference type="InterPro" id="IPR005186">
    <property type="entry name" value="FlaG"/>
</dbReference>
<keyword evidence="3" id="KW-1185">Reference proteome</keyword>
<name>A0A9X2AWH0_9VIBR</name>
<accession>A0A9X2AWH0</accession>
<evidence type="ECO:0000256" key="1">
    <source>
        <dbReference type="SAM" id="MobiDB-lite"/>
    </source>
</evidence>
<dbReference type="InterPro" id="IPR035924">
    <property type="entry name" value="FlaG-like_sf"/>
</dbReference>
<feature type="region of interest" description="Disordered" evidence="1">
    <location>
        <begin position="21"/>
        <end position="41"/>
    </location>
</feature>
<protein>
    <submittedName>
        <fullName evidence="2">Flagellar protein FlaG</fullName>
    </submittedName>
</protein>
<dbReference type="Gene3D" id="3.30.160.170">
    <property type="entry name" value="FlaG-like"/>
    <property type="match status" value="1"/>
</dbReference>
<dbReference type="Pfam" id="PF03646">
    <property type="entry name" value="FlaG"/>
    <property type="match status" value="1"/>
</dbReference>
<evidence type="ECO:0000313" key="3">
    <source>
        <dbReference type="Proteomes" id="UP001139488"/>
    </source>
</evidence>
<dbReference type="PANTHER" id="PTHR37166:SF1">
    <property type="entry name" value="PROTEIN FLAG"/>
    <property type="match status" value="1"/>
</dbReference>
<dbReference type="PANTHER" id="PTHR37166">
    <property type="entry name" value="PROTEIN FLAG"/>
    <property type="match status" value="1"/>
</dbReference>
<gene>
    <name evidence="2" type="ORF">LNL84_10965</name>
</gene>
<reference evidence="2" key="1">
    <citation type="submission" date="2021-11" db="EMBL/GenBank/DDBJ databases">
        <title>Vibrio ZSDE26 sp. nov. and Vibrio ZSDZ34 sp. nov., isolated from coastal seawater in Qingdao.</title>
        <authorList>
            <person name="Zhang P."/>
        </authorList>
    </citation>
    <scope>NUCLEOTIDE SEQUENCE</scope>
    <source>
        <strain evidence="2">ZSDZ34</strain>
    </source>
</reference>
<keyword evidence="2" id="KW-0966">Cell projection</keyword>
<dbReference type="RefSeq" id="WP_244357286.1">
    <property type="nucleotide sequence ID" value="NZ_JAJNNZ010000007.1"/>
</dbReference>
<organism evidence="2 3">
    <name type="scientific">Vibrio gelatinilyticus</name>
    <dbReference type="NCBI Taxonomy" id="2893468"/>
    <lineage>
        <taxon>Bacteria</taxon>
        <taxon>Pseudomonadati</taxon>
        <taxon>Pseudomonadota</taxon>
        <taxon>Gammaproteobacteria</taxon>
        <taxon>Vibrionales</taxon>
        <taxon>Vibrionaceae</taxon>
        <taxon>Vibrio</taxon>
    </lineage>
</organism>
<evidence type="ECO:0000313" key="2">
    <source>
        <dbReference type="EMBL" id="MCJ2377350.1"/>
    </source>
</evidence>
<dbReference type="AlphaFoldDB" id="A0A9X2AWH0"/>
<dbReference type="SUPFAM" id="SSF160214">
    <property type="entry name" value="FlaG-like"/>
    <property type="match status" value="1"/>
</dbReference>
<comment type="caution">
    <text evidence="2">The sequence shown here is derived from an EMBL/GenBank/DDBJ whole genome shotgun (WGS) entry which is preliminary data.</text>
</comment>
<dbReference type="EMBL" id="JAJNNZ010000007">
    <property type="protein sequence ID" value="MCJ2377350.1"/>
    <property type="molecule type" value="Genomic_DNA"/>
</dbReference>
<dbReference type="Proteomes" id="UP001139488">
    <property type="component" value="Unassembled WGS sequence"/>
</dbReference>